<reference evidence="2" key="1">
    <citation type="submission" date="2023-08" db="EMBL/GenBank/DDBJ databases">
        <authorList>
            <person name="Chen Y."/>
            <person name="Shah S."/>
            <person name="Dougan E. K."/>
            <person name="Thang M."/>
            <person name="Chan C."/>
        </authorList>
    </citation>
    <scope>NUCLEOTIDE SEQUENCE</scope>
</reference>
<accession>A0AA36IKC0</accession>
<protein>
    <submittedName>
        <fullName evidence="2">Uncharacterized protein</fullName>
    </submittedName>
</protein>
<evidence type="ECO:0000256" key="1">
    <source>
        <dbReference type="SAM" id="MobiDB-lite"/>
    </source>
</evidence>
<comment type="caution">
    <text evidence="2">The sequence shown here is derived from an EMBL/GenBank/DDBJ whole genome shotgun (WGS) entry which is preliminary data.</text>
</comment>
<evidence type="ECO:0000313" key="2">
    <source>
        <dbReference type="EMBL" id="CAJ1389151.1"/>
    </source>
</evidence>
<feature type="region of interest" description="Disordered" evidence="1">
    <location>
        <begin position="21"/>
        <end position="58"/>
    </location>
</feature>
<keyword evidence="3" id="KW-1185">Reference proteome</keyword>
<name>A0AA36IKC0_9DINO</name>
<organism evidence="2 3">
    <name type="scientific">Effrenium voratum</name>
    <dbReference type="NCBI Taxonomy" id="2562239"/>
    <lineage>
        <taxon>Eukaryota</taxon>
        <taxon>Sar</taxon>
        <taxon>Alveolata</taxon>
        <taxon>Dinophyceae</taxon>
        <taxon>Suessiales</taxon>
        <taxon>Symbiodiniaceae</taxon>
        <taxon>Effrenium</taxon>
    </lineage>
</organism>
<dbReference type="EMBL" id="CAUJNA010001813">
    <property type="protein sequence ID" value="CAJ1389151.1"/>
    <property type="molecule type" value="Genomic_DNA"/>
</dbReference>
<feature type="region of interest" description="Disordered" evidence="1">
    <location>
        <begin position="107"/>
        <end position="132"/>
    </location>
</feature>
<dbReference type="Proteomes" id="UP001178507">
    <property type="component" value="Unassembled WGS sequence"/>
</dbReference>
<proteinExistence type="predicted"/>
<sequence>MDCEALLAQLTQQVVQEHLNEEGDSVYEASRAPSPPGRFTSRRKPRNPPASQVLGRPARLMGGVRGAGGDPFDAEGTQAETPAMRHLALLEEAVLKGTELPPLCSLTGGSASSAPKAKVKVPPPPRAVPDMPDAPRLLVTEGTWGLQPPASSLRRSPAALAAPLGCRTSHLRGSGLARKGAGAAQTALWVSMEAERLREEARHPKSLGVSFATAFLVNRGPLVCLLATGFAR</sequence>
<evidence type="ECO:0000313" key="3">
    <source>
        <dbReference type="Proteomes" id="UP001178507"/>
    </source>
</evidence>
<gene>
    <name evidence="2" type="ORF">EVOR1521_LOCUS14828</name>
</gene>
<dbReference type="AlphaFoldDB" id="A0AA36IKC0"/>